<accession>A0ABW7C4Q9</accession>
<evidence type="ECO:0000256" key="1">
    <source>
        <dbReference type="SAM" id="MobiDB-lite"/>
    </source>
</evidence>
<keyword evidence="4" id="KW-1185">Reference proteome</keyword>
<evidence type="ECO:0000313" key="4">
    <source>
        <dbReference type="Proteomes" id="UP001604335"/>
    </source>
</evidence>
<keyword evidence="2" id="KW-0812">Transmembrane</keyword>
<feature type="region of interest" description="Disordered" evidence="1">
    <location>
        <begin position="100"/>
        <end position="123"/>
    </location>
</feature>
<feature type="compositionally biased region" description="Polar residues" evidence="1">
    <location>
        <begin position="108"/>
        <end position="123"/>
    </location>
</feature>
<gene>
    <name evidence="3" type="ORF">VPK24_00100</name>
</gene>
<keyword evidence="2" id="KW-0472">Membrane</keyword>
<dbReference type="Proteomes" id="UP001604335">
    <property type="component" value="Unassembled WGS sequence"/>
</dbReference>
<reference evidence="4" key="1">
    <citation type="journal article" date="2024" name="Algal Res.">
        <title>Biochemical, toxicological and genomic investigation of a high-biomass producing Limnothrix strain isolated from Italian shallow drinking water reservoir.</title>
        <authorList>
            <person name="Simonazzi M."/>
            <person name="Shishido T.K."/>
            <person name="Delbaje E."/>
            <person name="Wahlsten M."/>
            <person name="Fewer D.P."/>
            <person name="Sivonen K."/>
            <person name="Pezzolesi L."/>
            <person name="Pistocchi R."/>
        </authorList>
    </citation>
    <scope>NUCLEOTIDE SEQUENCE [LARGE SCALE GENOMIC DNA]</scope>
    <source>
        <strain evidence="4">LRLZ20PSL1</strain>
    </source>
</reference>
<dbReference type="RefSeq" id="WP_393009626.1">
    <property type="nucleotide sequence ID" value="NZ_JAZAQF010000001.1"/>
</dbReference>
<name>A0ABW7C4Q9_9CYAN</name>
<proteinExistence type="predicted"/>
<protein>
    <submittedName>
        <fullName evidence="3">Uncharacterized protein</fullName>
    </submittedName>
</protein>
<feature type="transmembrane region" description="Helical" evidence="2">
    <location>
        <begin position="6"/>
        <end position="27"/>
    </location>
</feature>
<feature type="region of interest" description="Disordered" evidence="1">
    <location>
        <begin position="34"/>
        <end position="57"/>
    </location>
</feature>
<dbReference type="EMBL" id="JAZAQF010000001">
    <property type="protein sequence ID" value="MFG3816021.1"/>
    <property type="molecule type" value="Genomic_DNA"/>
</dbReference>
<evidence type="ECO:0000256" key="2">
    <source>
        <dbReference type="SAM" id="Phobius"/>
    </source>
</evidence>
<organism evidence="3 4">
    <name type="scientific">Limnothrix redekei LRLZ20PSL1</name>
    <dbReference type="NCBI Taxonomy" id="3112953"/>
    <lineage>
        <taxon>Bacteria</taxon>
        <taxon>Bacillati</taxon>
        <taxon>Cyanobacteriota</taxon>
        <taxon>Cyanophyceae</taxon>
        <taxon>Pseudanabaenales</taxon>
        <taxon>Pseudanabaenaceae</taxon>
        <taxon>Limnothrix</taxon>
    </lineage>
</organism>
<comment type="caution">
    <text evidence="3">The sequence shown here is derived from an EMBL/GenBank/DDBJ whole genome shotgun (WGS) entry which is preliminary data.</text>
</comment>
<evidence type="ECO:0000313" key="3">
    <source>
        <dbReference type="EMBL" id="MFG3816021.1"/>
    </source>
</evidence>
<keyword evidence="2" id="KW-1133">Transmembrane helix</keyword>
<sequence>MSHPSIAPSIAWLSGSSIVTVLSILALGSNPAIAQSSALGDPNTNGSSGDVRPNEVFQGSGVSAQDLIRNIMLAPGQTLDDFNQQQSGRIDNAANEFLRQRQQRLEQNDQGGASVTPSSPTRN</sequence>
<feature type="compositionally biased region" description="Polar residues" evidence="1">
    <location>
        <begin position="34"/>
        <end position="48"/>
    </location>
</feature>